<accession>A0ABD1E6R1</accession>
<evidence type="ECO:0000256" key="1">
    <source>
        <dbReference type="PROSITE-ProRule" id="PRU00339"/>
    </source>
</evidence>
<dbReference type="Gene3D" id="1.25.40.10">
    <property type="entry name" value="Tetratricopeptide repeat domain"/>
    <property type="match status" value="1"/>
</dbReference>
<name>A0ABD1E6R1_HYPHA</name>
<feature type="repeat" description="TPR" evidence="1">
    <location>
        <begin position="16"/>
        <end position="49"/>
    </location>
</feature>
<keyword evidence="1" id="KW-0802">TPR repeat</keyword>
<dbReference type="Proteomes" id="UP001566132">
    <property type="component" value="Unassembled WGS sequence"/>
</dbReference>
<proteinExistence type="predicted"/>
<dbReference type="InterPro" id="IPR019734">
    <property type="entry name" value="TPR_rpt"/>
</dbReference>
<dbReference type="PROSITE" id="PS50005">
    <property type="entry name" value="TPR"/>
    <property type="match status" value="2"/>
</dbReference>
<evidence type="ECO:0000313" key="2">
    <source>
        <dbReference type="EMBL" id="KAL1490372.1"/>
    </source>
</evidence>
<comment type="caution">
    <text evidence="2">The sequence shown here is derived from an EMBL/GenBank/DDBJ whole genome shotgun (WGS) entry which is preliminary data.</text>
</comment>
<evidence type="ECO:0000313" key="3">
    <source>
        <dbReference type="Proteomes" id="UP001566132"/>
    </source>
</evidence>
<dbReference type="SUPFAM" id="SSF48452">
    <property type="entry name" value="TPR-like"/>
    <property type="match status" value="1"/>
</dbReference>
<protein>
    <submittedName>
        <fullName evidence="2">Uncharacterized protein</fullName>
    </submittedName>
</protein>
<dbReference type="InterPro" id="IPR011990">
    <property type="entry name" value="TPR-like_helical_dom_sf"/>
</dbReference>
<feature type="repeat" description="TPR" evidence="1">
    <location>
        <begin position="50"/>
        <end position="83"/>
    </location>
</feature>
<sequence length="654" mass="77147">MPLTNPFAKNELYGYQTLHREIGYYISRLEHYDKALKFFDEAIKKTPDDKRALIGRSRARSKVIQYQGALEDVNRALNLDPDDLVVLADKALNTYLCCEFEEGLIQNIRMLPKRQKPENFKMGQMQCADAIENCIGDRAGRPLRDYFKIIRKLAWKQNYTAQKPFEPKPTNMSKKKIMLSKLLEFEGIKEPAQPKHLNRRSTFRGSDPTKPQIRDSLHLLQRNNEPIPKYTKPFPYRPLQRHTTNIQNYMAEKYLNSMYLDKIFLLKIQSEPGAKSANVESSKKIHQLAKDCYKTVSYKQELLRTRRPFYFIKYQDAKISTALQERQKRDLELQQQNIKKEADILCKRMLDAYNRKELKIFLDKVEKLKKYCDNKPKRMLPNKQDYMQEIYNKVCSAFYDIYRLNPDHSMFHQTRRIYSLLGKPLSREQSRDSVISQFKNVFIDYKKKIQDFTKRLENATTEEEVCWYYHELSRLEYDTKHFDLCQLYANKCKKEAQNLGNLKWVFNSIMLSVKSNLAEHNKNDAKNDLAMALACAQKLNDPDKMVYVEKCQEVVENIAFENVFGTKQLEKRKTKIIQMMGGSNMKEDAAHLFRQMEAMPASRRMTMIPGVREEDSKDQRTSIKKRNMSIMPSSKEMELSHQLPTGIKDFIMHD</sequence>
<organism evidence="2 3">
    <name type="scientific">Hypothenemus hampei</name>
    <name type="common">Coffee berry borer</name>
    <dbReference type="NCBI Taxonomy" id="57062"/>
    <lineage>
        <taxon>Eukaryota</taxon>
        <taxon>Metazoa</taxon>
        <taxon>Ecdysozoa</taxon>
        <taxon>Arthropoda</taxon>
        <taxon>Hexapoda</taxon>
        <taxon>Insecta</taxon>
        <taxon>Pterygota</taxon>
        <taxon>Neoptera</taxon>
        <taxon>Endopterygota</taxon>
        <taxon>Coleoptera</taxon>
        <taxon>Polyphaga</taxon>
        <taxon>Cucujiformia</taxon>
        <taxon>Curculionidae</taxon>
        <taxon>Scolytinae</taxon>
        <taxon>Hypothenemus</taxon>
    </lineage>
</organism>
<dbReference type="PANTHER" id="PTHR21391:SF0">
    <property type="entry name" value="AT04489P-RELATED"/>
    <property type="match status" value="1"/>
</dbReference>
<dbReference type="PANTHER" id="PTHR21391">
    <property type="entry name" value="AT04489P-RELATED"/>
    <property type="match status" value="1"/>
</dbReference>
<gene>
    <name evidence="2" type="ORF">ABEB36_013081</name>
</gene>
<dbReference type="EMBL" id="JBDJPC010000010">
    <property type="protein sequence ID" value="KAL1490372.1"/>
    <property type="molecule type" value="Genomic_DNA"/>
</dbReference>
<keyword evidence="3" id="KW-1185">Reference proteome</keyword>
<dbReference type="AlphaFoldDB" id="A0ABD1E6R1"/>
<reference evidence="2 3" key="1">
    <citation type="submission" date="2024-05" db="EMBL/GenBank/DDBJ databases">
        <title>Genetic variation in Jamaican populations of the coffee berry borer (Hypothenemus hampei).</title>
        <authorList>
            <person name="Errbii M."/>
            <person name="Myrie A."/>
        </authorList>
    </citation>
    <scope>NUCLEOTIDE SEQUENCE [LARGE SCALE GENOMIC DNA]</scope>
    <source>
        <strain evidence="2">JA-Hopewell-2020-01-JO</strain>
        <tissue evidence="2">Whole body</tissue>
    </source>
</reference>